<accession>A0A846XZ86</accession>
<dbReference type="InterPro" id="IPR051158">
    <property type="entry name" value="Metallophosphoesterase_sf"/>
</dbReference>
<reference evidence="5 6" key="1">
    <citation type="submission" date="2020-04" db="EMBL/GenBank/DDBJ databases">
        <title>MicrobeNet Type strains.</title>
        <authorList>
            <person name="Nicholson A.C."/>
        </authorList>
    </citation>
    <scope>NUCLEOTIDE SEQUENCE [LARGE SCALE GENOMIC DNA]</scope>
    <source>
        <strain evidence="5 6">JCM 12354</strain>
    </source>
</reference>
<feature type="region of interest" description="Disordered" evidence="3">
    <location>
        <begin position="254"/>
        <end position="278"/>
    </location>
</feature>
<evidence type="ECO:0000256" key="2">
    <source>
        <dbReference type="ARBA" id="ARBA00022801"/>
    </source>
</evidence>
<dbReference type="Gene3D" id="3.60.21.10">
    <property type="match status" value="1"/>
</dbReference>
<dbReference type="GO" id="GO:0008758">
    <property type="term" value="F:UDP-2,3-diacylglucosamine hydrolase activity"/>
    <property type="evidence" value="ECO:0007669"/>
    <property type="project" value="TreeGrafter"/>
</dbReference>
<evidence type="ECO:0000256" key="1">
    <source>
        <dbReference type="ARBA" id="ARBA00022723"/>
    </source>
</evidence>
<keyword evidence="2" id="KW-0378">Hydrolase</keyword>
<evidence type="ECO:0000256" key="3">
    <source>
        <dbReference type="SAM" id="MobiDB-lite"/>
    </source>
</evidence>
<dbReference type="InterPro" id="IPR004843">
    <property type="entry name" value="Calcineurin-like_PHP"/>
</dbReference>
<dbReference type="AlphaFoldDB" id="A0A846XZ86"/>
<keyword evidence="6" id="KW-1185">Reference proteome</keyword>
<keyword evidence="1" id="KW-0479">Metal-binding</keyword>
<dbReference type="Pfam" id="PF00149">
    <property type="entry name" value="Metallophos"/>
    <property type="match status" value="1"/>
</dbReference>
<organism evidence="5 6">
    <name type="scientific">Nocardia vermiculata</name>
    <dbReference type="NCBI Taxonomy" id="257274"/>
    <lineage>
        <taxon>Bacteria</taxon>
        <taxon>Bacillati</taxon>
        <taxon>Actinomycetota</taxon>
        <taxon>Actinomycetes</taxon>
        <taxon>Mycobacteriales</taxon>
        <taxon>Nocardiaceae</taxon>
        <taxon>Nocardia</taxon>
    </lineage>
</organism>
<feature type="domain" description="Calcineurin-like phosphoesterase" evidence="4">
    <location>
        <begin position="13"/>
        <end position="215"/>
    </location>
</feature>
<evidence type="ECO:0000313" key="6">
    <source>
        <dbReference type="Proteomes" id="UP000565711"/>
    </source>
</evidence>
<dbReference type="EMBL" id="JAAXOP010000006">
    <property type="protein sequence ID" value="NKY51100.1"/>
    <property type="molecule type" value="Genomic_DNA"/>
</dbReference>
<dbReference type="Proteomes" id="UP000565711">
    <property type="component" value="Unassembled WGS sequence"/>
</dbReference>
<dbReference type="PANTHER" id="PTHR31302:SF31">
    <property type="entry name" value="PHOSPHODIESTERASE YAEI"/>
    <property type="match status" value="1"/>
</dbReference>
<dbReference type="SUPFAM" id="SSF56300">
    <property type="entry name" value="Metallo-dependent phosphatases"/>
    <property type="match status" value="1"/>
</dbReference>
<dbReference type="GO" id="GO:0009245">
    <property type="term" value="P:lipid A biosynthetic process"/>
    <property type="evidence" value="ECO:0007669"/>
    <property type="project" value="TreeGrafter"/>
</dbReference>
<dbReference type="InterPro" id="IPR029052">
    <property type="entry name" value="Metallo-depent_PP-like"/>
</dbReference>
<dbReference type="PANTHER" id="PTHR31302">
    <property type="entry name" value="TRANSMEMBRANE PROTEIN WITH METALLOPHOSPHOESTERASE DOMAIN-RELATED"/>
    <property type="match status" value="1"/>
</dbReference>
<dbReference type="GO" id="GO:0016020">
    <property type="term" value="C:membrane"/>
    <property type="evidence" value="ECO:0007669"/>
    <property type="project" value="GOC"/>
</dbReference>
<sequence>MTGGTSPAGGLARIAAVADIHLGTQSRGTYRPALEGIAEQADVLLVGGDLTRHGTLDEARVVAAELHDPGVPVVVVLGNHDHHSDAQDEITAVLRDHGITVLEGDATVVPIGEYTLGVAGTKGFGGGFAGKCASVFGERIMREFASHTVDLADALHEALCGLDTDVTVALTHYSPCSDTLHGEPAEIYPFLGSYLLGEAIDRCGADLAVHGHAHAGYERGTTPGGVRVRNVAQPVIRAPYVVYDIEVPVTGGAAGPGRNRSAAAVDAADRDMARPRSA</sequence>
<dbReference type="InterPro" id="IPR016538">
    <property type="entry name" value="UCP008292"/>
</dbReference>
<name>A0A846XZ86_9NOCA</name>
<dbReference type="RefSeq" id="WP_084475651.1">
    <property type="nucleotide sequence ID" value="NZ_JAAXOP010000006.1"/>
</dbReference>
<comment type="caution">
    <text evidence="5">The sequence shown here is derived from an EMBL/GenBank/DDBJ whole genome shotgun (WGS) entry which is preliminary data.</text>
</comment>
<feature type="compositionally biased region" description="Basic and acidic residues" evidence="3">
    <location>
        <begin position="267"/>
        <end position="278"/>
    </location>
</feature>
<protein>
    <submittedName>
        <fullName evidence="5">Metallophosphoesterase</fullName>
    </submittedName>
</protein>
<evidence type="ECO:0000313" key="5">
    <source>
        <dbReference type="EMBL" id="NKY51100.1"/>
    </source>
</evidence>
<gene>
    <name evidence="5" type="ORF">HGA08_12835</name>
</gene>
<proteinExistence type="predicted"/>
<evidence type="ECO:0000259" key="4">
    <source>
        <dbReference type="Pfam" id="PF00149"/>
    </source>
</evidence>
<dbReference type="GO" id="GO:0046872">
    <property type="term" value="F:metal ion binding"/>
    <property type="evidence" value="ECO:0007669"/>
    <property type="project" value="UniProtKB-KW"/>
</dbReference>
<dbReference type="PIRSF" id="PIRSF008292">
    <property type="entry name" value="UCP008292"/>
    <property type="match status" value="1"/>
</dbReference>